<dbReference type="GO" id="GO:0009116">
    <property type="term" value="P:nucleoside metabolic process"/>
    <property type="evidence" value="ECO:0007669"/>
    <property type="project" value="InterPro"/>
</dbReference>
<dbReference type="OrthoDB" id="1658288at2759"/>
<dbReference type="STRING" id="1448321.A0A317WAM5"/>
<dbReference type="Gene3D" id="3.40.50.1580">
    <property type="entry name" value="Nucleoside phosphorylase domain"/>
    <property type="match status" value="1"/>
</dbReference>
<dbReference type="InterPro" id="IPR035994">
    <property type="entry name" value="Nucleoside_phosphorylase_sf"/>
</dbReference>
<sequence>MEDPRALEINISSLIAISTAALLRRVLPWPLYKIPPLSTFLAIEEARTERYQEKLARIWLRQTDERPGYRVGLIAPRDIEYQAAIRIFEPDPPPATCWPRYGGLARFMVGYVGRCKVIMAGLSAGQPCDSSTVRVLAHTLKQNYGVQHALLVGTGVGLPDPTPQQYYSGIRVGDVLVGYRHAGGQGPIVAYRHANQRLTGYIHDGVPVTLETDPTMVRAMQWVHEEWRRGQRAAFNEKLQSIRENEPSLDWQETTPPDTLLATEGDDSSAIERPERTAENQTRIWYGAIASGDAVVNATRVRDRIRTRDGVIGVECGAIGAVHNLRAGVIRGVAGYGDNRDTRAWQGIAASAAAAYAALIIQHLFHIHDPAPPAYIDIF</sequence>
<dbReference type="Proteomes" id="UP000247233">
    <property type="component" value="Unassembled WGS sequence"/>
</dbReference>
<comment type="caution">
    <text evidence="2">The sequence shown here is derived from an EMBL/GenBank/DDBJ whole genome shotgun (WGS) entry which is preliminary data.</text>
</comment>
<reference evidence="2 3" key="1">
    <citation type="submission" date="2016-12" db="EMBL/GenBank/DDBJ databases">
        <title>The genomes of Aspergillus section Nigri reveals drivers in fungal speciation.</title>
        <authorList>
            <consortium name="DOE Joint Genome Institute"/>
            <person name="Vesth T.C."/>
            <person name="Nybo J."/>
            <person name="Theobald S."/>
            <person name="Brandl J."/>
            <person name="Frisvad J.C."/>
            <person name="Nielsen K.F."/>
            <person name="Lyhne E.K."/>
            <person name="Kogle M.E."/>
            <person name="Kuo A."/>
            <person name="Riley R."/>
            <person name="Clum A."/>
            <person name="Nolan M."/>
            <person name="Lipzen A."/>
            <person name="Salamov A."/>
            <person name="Henrissat B."/>
            <person name="Wiebenga A."/>
            <person name="De Vries R.P."/>
            <person name="Grigoriev I.V."/>
            <person name="Mortensen U.H."/>
            <person name="Andersen M.R."/>
            <person name="Baker S.E."/>
        </authorList>
    </citation>
    <scope>NUCLEOTIDE SEQUENCE [LARGE SCALE GENOMIC DNA]</scope>
    <source>
        <strain evidence="2 3">CBS 117.55</strain>
    </source>
</reference>
<dbReference type="PANTHER" id="PTHR46082">
    <property type="entry name" value="ATP/GTP-BINDING PROTEIN-RELATED"/>
    <property type="match status" value="1"/>
</dbReference>
<name>A0A317WAM5_9EURO</name>
<dbReference type="GeneID" id="37070243"/>
<evidence type="ECO:0000313" key="2">
    <source>
        <dbReference type="EMBL" id="PWY83403.1"/>
    </source>
</evidence>
<accession>A0A317WAM5</accession>
<dbReference type="PANTHER" id="PTHR46082:SF6">
    <property type="entry name" value="AAA+ ATPASE DOMAIN-CONTAINING PROTEIN-RELATED"/>
    <property type="match status" value="1"/>
</dbReference>
<dbReference type="InterPro" id="IPR053137">
    <property type="entry name" value="NLR-like"/>
</dbReference>
<dbReference type="AlphaFoldDB" id="A0A317WAM5"/>
<evidence type="ECO:0008006" key="4">
    <source>
        <dbReference type="Google" id="ProtNLM"/>
    </source>
</evidence>
<gene>
    <name evidence="2" type="ORF">BO70DRAFT_428709</name>
</gene>
<proteinExistence type="predicted"/>
<dbReference type="SUPFAM" id="SSF53167">
    <property type="entry name" value="Purine and uridine phosphorylases"/>
    <property type="match status" value="1"/>
</dbReference>
<dbReference type="RefSeq" id="XP_025399846.1">
    <property type="nucleotide sequence ID" value="XM_025548006.1"/>
</dbReference>
<dbReference type="GO" id="GO:0003824">
    <property type="term" value="F:catalytic activity"/>
    <property type="evidence" value="ECO:0007669"/>
    <property type="project" value="InterPro"/>
</dbReference>
<protein>
    <recommendedName>
        <fullName evidence="4">Purine and uridine phosphorylase</fullName>
    </recommendedName>
</protein>
<organism evidence="2 3">
    <name type="scientific">Aspergillus heteromorphus CBS 117.55</name>
    <dbReference type="NCBI Taxonomy" id="1448321"/>
    <lineage>
        <taxon>Eukaryota</taxon>
        <taxon>Fungi</taxon>
        <taxon>Dikarya</taxon>
        <taxon>Ascomycota</taxon>
        <taxon>Pezizomycotina</taxon>
        <taxon>Eurotiomycetes</taxon>
        <taxon>Eurotiomycetidae</taxon>
        <taxon>Eurotiales</taxon>
        <taxon>Aspergillaceae</taxon>
        <taxon>Aspergillus</taxon>
        <taxon>Aspergillus subgen. Circumdati</taxon>
    </lineage>
</organism>
<evidence type="ECO:0000256" key="1">
    <source>
        <dbReference type="SAM" id="MobiDB-lite"/>
    </source>
</evidence>
<dbReference type="EMBL" id="MSFL01000010">
    <property type="protein sequence ID" value="PWY83403.1"/>
    <property type="molecule type" value="Genomic_DNA"/>
</dbReference>
<dbReference type="VEuPathDB" id="FungiDB:BO70DRAFT_428709"/>
<keyword evidence="3" id="KW-1185">Reference proteome</keyword>
<feature type="region of interest" description="Disordered" evidence="1">
    <location>
        <begin position="243"/>
        <end position="277"/>
    </location>
</feature>
<evidence type="ECO:0000313" key="3">
    <source>
        <dbReference type="Proteomes" id="UP000247233"/>
    </source>
</evidence>